<dbReference type="AlphaFoldDB" id="A0A1H8IBV3"/>
<sequence length="421" mass="45663">MMAASVAYAAPGPGVGQRAFWRGWDLAIVFLALMLAGDTLNRWGISAPAWMLVYGLAFLRILSVWPAFWQVLVRNRVCIAYPLVALVSVLWSFDRPATVAGGIQLLMSAFIAMFAGWRYAPRQLMLIALGALGLGVMASAVNWATLVFGGPLYSAVGGLLGIYTNKNMLGHYGLMVVLLAVSVTLMPPPEAPRPLRLLTPLVAGIAAFMVVLSLSMTSVVLMPCYVMLLFLLNRRRMPVLLRFAMVAGVVLLAGSVPLLLGLLGLDPFTLLLDATGKDATLTGRTELWAIAAENIAQAPLFGHGYQAFWSSSQFAAQHFAVLRAGATAPSFHNFIADVMIGNGLIGLIAMLAMILRRLSLAFGFWRRDGSAVAVAALVTLLLPVTLAMVEPYFYRQHEVMTMWVIMMGVSILHHFLPRTTR</sequence>
<feature type="transmembrane region" description="Helical" evidence="5">
    <location>
        <begin position="370"/>
        <end position="394"/>
    </location>
</feature>
<keyword evidence="8" id="KW-1185">Reference proteome</keyword>
<feature type="transmembrane region" description="Helical" evidence="5">
    <location>
        <begin position="339"/>
        <end position="358"/>
    </location>
</feature>
<evidence type="ECO:0000313" key="7">
    <source>
        <dbReference type="EMBL" id="SEN65819.1"/>
    </source>
</evidence>
<keyword evidence="7" id="KW-0436">Ligase</keyword>
<feature type="transmembrane region" description="Helical" evidence="5">
    <location>
        <begin position="49"/>
        <end position="69"/>
    </location>
</feature>
<feature type="transmembrane region" description="Helical" evidence="5">
    <location>
        <begin position="201"/>
        <end position="232"/>
    </location>
</feature>
<dbReference type="PANTHER" id="PTHR37422:SF13">
    <property type="entry name" value="LIPOPOLYSACCHARIDE BIOSYNTHESIS PROTEIN PA4999-RELATED"/>
    <property type="match status" value="1"/>
</dbReference>
<dbReference type="GO" id="GO:0016874">
    <property type="term" value="F:ligase activity"/>
    <property type="evidence" value="ECO:0007669"/>
    <property type="project" value="UniProtKB-KW"/>
</dbReference>
<proteinExistence type="predicted"/>
<evidence type="ECO:0000256" key="4">
    <source>
        <dbReference type="ARBA" id="ARBA00023136"/>
    </source>
</evidence>
<evidence type="ECO:0000256" key="1">
    <source>
        <dbReference type="ARBA" id="ARBA00004141"/>
    </source>
</evidence>
<feature type="transmembrane region" description="Helical" evidence="5">
    <location>
        <begin position="76"/>
        <end position="93"/>
    </location>
</feature>
<evidence type="ECO:0000259" key="6">
    <source>
        <dbReference type="Pfam" id="PF04932"/>
    </source>
</evidence>
<keyword evidence="4 5" id="KW-0472">Membrane</keyword>
<dbReference type="STRING" id="34002.SAMN04489859_101240"/>
<protein>
    <submittedName>
        <fullName evidence="7">O-antigen ligase</fullName>
    </submittedName>
</protein>
<dbReference type="EMBL" id="FODE01000012">
    <property type="protein sequence ID" value="SEN65819.1"/>
    <property type="molecule type" value="Genomic_DNA"/>
</dbReference>
<evidence type="ECO:0000256" key="5">
    <source>
        <dbReference type="SAM" id="Phobius"/>
    </source>
</evidence>
<feature type="transmembrane region" description="Helical" evidence="5">
    <location>
        <begin position="99"/>
        <end position="117"/>
    </location>
</feature>
<reference evidence="7 8" key="1">
    <citation type="submission" date="2016-10" db="EMBL/GenBank/DDBJ databases">
        <authorList>
            <person name="de Groot N.N."/>
        </authorList>
    </citation>
    <scope>NUCLEOTIDE SEQUENCE [LARGE SCALE GENOMIC DNA]</scope>
    <source>
        <strain evidence="7 8">DSM 8512</strain>
    </source>
</reference>
<evidence type="ECO:0000256" key="3">
    <source>
        <dbReference type="ARBA" id="ARBA00022989"/>
    </source>
</evidence>
<dbReference type="InterPro" id="IPR007016">
    <property type="entry name" value="O-antigen_ligase-rel_domated"/>
</dbReference>
<evidence type="ECO:0000313" key="8">
    <source>
        <dbReference type="Proteomes" id="UP000199054"/>
    </source>
</evidence>
<feature type="transmembrane region" description="Helical" evidence="5">
    <location>
        <begin position="147"/>
        <end position="165"/>
    </location>
</feature>
<dbReference type="InterPro" id="IPR051533">
    <property type="entry name" value="WaaL-like"/>
</dbReference>
<dbReference type="OrthoDB" id="4391260at2"/>
<keyword evidence="3 5" id="KW-1133">Transmembrane helix</keyword>
<dbReference type="RefSeq" id="WP_090611954.1">
    <property type="nucleotide sequence ID" value="NZ_FODE01000012.1"/>
</dbReference>
<keyword evidence="2 5" id="KW-0812">Transmembrane</keyword>
<dbReference type="Proteomes" id="UP000199054">
    <property type="component" value="Unassembled WGS sequence"/>
</dbReference>
<feature type="domain" description="O-antigen ligase-related" evidence="6">
    <location>
        <begin position="202"/>
        <end position="350"/>
    </location>
</feature>
<feature type="transmembrane region" description="Helical" evidence="5">
    <location>
        <begin position="172"/>
        <end position="189"/>
    </location>
</feature>
<comment type="subcellular location">
    <subcellularLocation>
        <location evidence="1">Membrane</location>
        <topology evidence="1">Multi-pass membrane protein</topology>
    </subcellularLocation>
</comment>
<feature type="transmembrane region" description="Helical" evidence="5">
    <location>
        <begin position="124"/>
        <end position="141"/>
    </location>
</feature>
<accession>A0A1H8IBV3</accession>
<feature type="transmembrane region" description="Helical" evidence="5">
    <location>
        <begin position="400"/>
        <end position="416"/>
    </location>
</feature>
<feature type="transmembrane region" description="Helical" evidence="5">
    <location>
        <begin position="20"/>
        <end position="37"/>
    </location>
</feature>
<feature type="transmembrane region" description="Helical" evidence="5">
    <location>
        <begin position="239"/>
        <end position="263"/>
    </location>
</feature>
<gene>
    <name evidence="7" type="ORF">SAMN04489859_101240</name>
</gene>
<name>A0A1H8IBV3_9RHOB</name>
<dbReference type="PANTHER" id="PTHR37422">
    <property type="entry name" value="TEICHURONIC ACID BIOSYNTHESIS PROTEIN TUAE"/>
    <property type="match status" value="1"/>
</dbReference>
<evidence type="ECO:0000256" key="2">
    <source>
        <dbReference type="ARBA" id="ARBA00022692"/>
    </source>
</evidence>
<organism evidence="7 8">
    <name type="scientific">Paracoccus alcaliphilus</name>
    <dbReference type="NCBI Taxonomy" id="34002"/>
    <lineage>
        <taxon>Bacteria</taxon>
        <taxon>Pseudomonadati</taxon>
        <taxon>Pseudomonadota</taxon>
        <taxon>Alphaproteobacteria</taxon>
        <taxon>Rhodobacterales</taxon>
        <taxon>Paracoccaceae</taxon>
        <taxon>Paracoccus</taxon>
    </lineage>
</organism>
<dbReference type="Pfam" id="PF04932">
    <property type="entry name" value="Wzy_C"/>
    <property type="match status" value="1"/>
</dbReference>
<dbReference type="GO" id="GO:0016020">
    <property type="term" value="C:membrane"/>
    <property type="evidence" value="ECO:0007669"/>
    <property type="project" value="UniProtKB-SubCell"/>
</dbReference>